<sequence length="98" mass="11552">MDIRRKRHGSQLPDNLLKDAIIFKLNDSETALYLIFNLTLKLVPKDQTRTGHCLFSWLYHGFPSFIVQPFEQQQLDLAPGFFVFTKNPRRQHLCIIHN</sequence>
<dbReference type="EMBL" id="VSSQ01085699">
    <property type="protein sequence ID" value="MPN33273.1"/>
    <property type="molecule type" value="Genomic_DNA"/>
</dbReference>
<evidence type="ECO:0000313" key="1">
    <source>
        <dbReference type="EMBL" id="MPN33273.1"/>
    </source>
</evidence>
<gene>
    <name evidence="1" type="ORF">SDC9_180758</name>
</gene>
<reference evidence="1" key="1">
    <citation type="submission" date="2019-08" db="EMBL/GenBank/DDBJ databases">
        <authorList>
            <person name="Kucharzyk K."/>
            <person name="Murdoch R.W."/>
            <person name="Higgins S."/>
            <person name="Loffler F."/>
        </authorList>
    </citation>
    <scope>NUCLEOTIDE SEQUENCE</scope>
</reference>
<accession>A0A645HBU8</accession>
<name>A0A645HBU8_9ZZZZ</name>
<dbReference type="AlphaFoldDB" id="A0A645HBU8"/>
<protein>
    <submittedName>
        <fullName evidence="1">Uncharacterized protein</fullName>
    </submittedName>
</protein>
<organism evidence="1">
    <name type="scientific">bioreactor metagenome</name>
    <dbReference type="NCBI Taxonomy" id="1076179"/>
    <lineage>
        <taxon>unclassified sequences</taxon>
        <taxon>metagenomes</taxon>
        <taxon>ecological metagenomes</taxon>
    </lineage>
</organism>
<proteinExistence type="predicted"/>
<comment type="caution">
    <text evidence="1">The sequence shown here is derived from an EMBL/GenBank/DDBJ whole genome shotgun (WGS) entry which is preliminary data.</text>
</comment>